<dbReference type="Proteomes" id="UP000540568">
    <property type="component" value="Unassembled WGS sequence"/>
</dbReference>
<evidence type="ECO:0000256" key="1">
    <source>
        <dbReference type="SAM" id="Phobius"/>
    </source>
</evidence>
<dbReference type="GO" id="GO:0004175">
    <property type="term" value="F:endopeptidase activity"/>
    <property type="evidence" value="ECO:0007669"/>
    <property type="project" value="UniProtKB-ARBA"/>
</dbReference>
<dbReference type="InterPro" id="IPR003675">
    <property type="entry name" value="Rce1/LyrA-like_dom"/>
</dbReference>
<feature type="transmembrane region" description="Helical" evidence="1">
    <location>
        <begin position="28"/>
        <end position="49"/>
    </location>
</feature>
<feature type="transmembrane region" description="Helical" evidence="1">
    <location>
        <begin position="235"/>
        <end position="254"/>
    </location>
</feature>
<keyword evidence="1" id="KW-0812">Transmembrane</keyword>
<dbReference type="GO" id="GO:0080120">
    <property type="term" value="P:CAAX-box protein maturation"/>
    <property type="evidence" value="ECO:0007669"/>
    <property type="project" value="UniProtKB-ARBA"/>
</dbReference>
<keyword evidence="1" id="KW-1133">Transmembrane helix</keyword>
<feature type="transmembrane region" description="Helical" evidence="1">
    <location>
        <begin position="188"/>
        <end position="206"/>
    </location>
</feature>
<reference evidence="3 4" key="1">
    <citation type="submission" date="2020-07" db="EMBL/GenBank/DDBJ databases">
        <title>Sequencing the genomes of 1000 actinobacteria strains.</title>
        <authorList>
            <person name="Klenk H.-P."/>
        </authorList>
    </citation>
    <scope>NUCLEOTIDE SEQUENCE [LARGE SCALE GENOMIC DNA]</scope>
    <source>
        <strain evidence="3 4">DSM 44121</strain>
    </source>
</reference>
<dbReference type="PANTHER" id="PTHR39430">
    <property type="entry name" value="MEMBRANE-ASSOCIATED PROTEASE-RELATED"/>
    <property type="match status" value="1"/>
</dbReference>
<dbReference type="Pfam" id="PF02517">
    <property type="entry name" value="Rce1-like"/>
    <property type="match status" value="1"/>
</dbReference>
<feature type="domain" description="CAAX prenyl protease 2/Lysostaphin resistance protein A-like" evidence="2">
    <location>
        <begin position="106"/>
        <end position="196"/>
    </location>
</feature>
<keyword evidence="1" id="KW-0472">Membrane</keyword>
<comment type="caution">
    <text evidence="3">The sequence shown here is derived from an EMBL/GenBank/DDBJ whole genome shotgun (WGS) entry which is preliminary data.</text>
</comment>
<accession>A0A7W3JAD3</accession>
<dbReference type="EMBL" id="JACGWV010000001">
    <property type="protein sequence ID" value="MBA8809207.1"/>
    <property type="molecule type" value="Genomic_DNA"/>
</dbReference>
<keyword evidence="4" id="KW-1185">Reference proteome</keyword>
<dbReference type="PANTHER" id="PTHR39430:SF1">
    <property type="entry name" value="PROTEASE"/>
    <property type="match status" value="1"/>
</dbReference>
<feature type="transmembrane region" description="Helical" evidence="1">
    <location>
        <begin position="160"/>
        <end position="181"/>
    </location>
</feature>
<feature type="transmembrane region" description="Helical" evidence="1">
    <location>
        <begin position="103"/>
        <end position="123"/>
    </location>
</feature>
<proteinExistence type="predicted"/>
<feature type="transmembrane region" description="Helical" evidence="1">
    <location>
        <begin position="135"/>
        <end position="154"/>
    </location>
</feature>
<evidence type="ECO:0000259" key="2">
    <source>
        <dbReference type="Pfam" id="PF02517"/>
    </source>
</evidence>
<name>A0A7W3JAD3_9MICO</name>
<dbReference type="RefSeq" id="WP_182617901.1">
    <property type="nucleotide sequence ID" value="NZ_BAAATF010000003.1"/>
</dbReference>
<sequence length="286" mass="29607">MRLVWQLIAVVAVSFLGGQGLMAVQDNPWLTLAVGLATAVVGVVVYAWVVRLTERRTVIEVALKGATPALTWGTLLGIGLFGLVIVNLAFLGSYTVHGLGSPLGALGLVGFMAAAAVTEELMWRGVLFRIVEGWTGTWVALSVTGLLFGLAHLLNPHATLWGAVAIAIEAGGMLTAAYVATRKLWVPIGLHLGWNIAGSTIFSTAVSGNDTPQGLLDATTQGHVLVTGGSFGPEGSLYSVVFCAITAAIFLVVAHRRGRIVPLGRAARAAHTAAAASSDKAARLPA</sequence>
<organism evidence="3 4">
    <name type="scientific">Promicromonospora sukumoe</name>
    <dbReference type="NCBI Taxonomy" id="88382"/>
    <lineage>
        <taxon>Bacteria</taxon>
        <taxon>Bacillati</taxon>
        <taxon>Actinomycetota</taxon>
        <taxon>Actinomycetes</taxon>
        <taxon>Micrococcales</taxon>
        <taxon>Promicromonosporaceae</taxon>
        <taxon>Promicromonospora</taxon>
    </lineage>
</organism>
<gene>
    <name evidence="3" type="ORF">FHX71_003149</name>
</gene>
<evidence type="ECO:0000313" key="4">
    <source>
        <dbReference type="Proteomes" id="UP000540568"/>
    </source>
</evidence>
<dbReference type="AlphaFoldDB" id="A0A7W3JAD3"/>
<feature type="transmembrane region" description="Helical" evidence="1">
    <location>
        <begin position="69"/>
        <end position="91"/>
    </location>
</feature>
<protein>
    <recommendedName>
        <fullName evidence="2">CAAX prenyl protease 2/Lysostaphin resistance protein A-like domain-containing protein</fullName>
    </recommendedName>
</protein>
<evidence type="ECO:0000313" key="3">
    <source>
        <dbReference type="EMBL" id="MBA8809207.1"/>
    </source>
</evidence>